<gene>
    <name evidence="1" type="ORF">SAMN05444586_101113</name>
</gene>
<organism evidence="1 2">
    <name type="scientific">Acinetobacter bohemicus</name>
    <dbReference type="NCBI Taxonomy" id="1435036"/>
    <lineage>
        <taxon>Bacteria</taxon>
        <taxon>Pseudomonadati</taxon>
        <taxon>Pseudomonadota</taxon>
        <taxon>Gammaproteobacteria</taxon>
        <taxon>Moraxellales</taxon>
        <taxon>Moraxellaceae</taxon>
        <taxon>Acinetobacter</taxon>
    </lineage>
</organism>
<protein>
    <submittedName>
        <fullName evidence="1">Uncharacterized protein</fullName>
    </submittedName>
</protein>
<evidence type="ECO:0000313" key="1">
    <source>
        <dbReference type="EMBL" id="SFS88469.1"/>
    </source>
</evidence>
<name>A0A1I6TH00_9GAMM</name>
<dbReference type="RefSeq" id="WP_074945948.1">
    <property type="nucleotide sequence ID" value="NZ_FOZU01000011.1"/>
</dbReference>
<keyword evidence="2" id="KW-1185">Reference proteome</keyword>
<evidence type="ECO:0000313" key="2">
    <source>
        <dbReference type="Proteomes" id="UP000182827"/>
    </source>
</evidence>
<accession>A0A1I6TH00</accession>
<dbReference type="Proteomes" id="UP000182827">
    <property type="component" value="Unassembled WGS sequence"/>
</dbReference>
<dbReference type="EMBL" id="FOZU01000011">
    <property type="protein sequence ID" value="SFS88469.1"/>
    <property type="molecule type" value="Genomic_DNA"/>
</dbReference>
<sequence>MDKLILRVLYAYYPNNFIFQINSTMTFYPDKKYNCSIHSSNAQAKTITGKALLEVSNACD</sequence>
<dbReference type="AlphaFoldDB" id="A0A1I6TH00"/>
<proteinExistence type="predicted"/>
<reference evidence="2" key="1">
    <citation type="submission" date="2016-10" db="EMBL/GenBank/DDBJ databases">
        <authorList>
            <person name="Varghese N."/>
            <person name="Submissions S."/>
        </authorList>
    </citation>
    <scope>NUCLEOTIDE SEQUENCE [LARGE SCALE GENOMIC DNA]</scope>
    <source>
        <strain evidence="2">ANC 5076</strain>
    </source>
</reference>